<dbReference type="Gene3D" id="3.10.20.30">
    <property type="match status" value="1"/>
</dbReference>
<name>A0ABW2HL68_9ACTN</name>
<dbReference type="InterPro" id="IPR010035">
    <property type="entry name" value="Thi_S"/>
</dbReference>
<dbReference type="InterPro" id="IPR016155">
    <property type="entry name" value="Mopterin_synth/thiamin_S_b"/>
</dbReference>
<dbReference type="RefSeq" id="WP_378965222.1">
    <property type="nucleotide sequence ID" value="NZ_JBHTBJ010000003.1"/>
</dbReference>
<evidence type="ECO:0000313" key="2">
    <source>
        <dbReference type="Proteomes" id="UP001596548"/>
    </source>
</evidence>
<reference evidence="2" key="1">
    <citation type="journal article" date="2019" name="Int. J. Syst. Evol. Microbiol.">
        <title>The Global Catalogue of Microorganisms (GCM) 10K type strain sequencing project: providing services to taxonomists for standard genome sequencing and annotation.</title>
        <authorList>
            <consortium name="The Broad Institute Genomics Platform"/>
            <consortium name="The Broad Institute Genome Sequencing Center for Infectious Disease"/>
            <person name="Wu L."/>
            <person name="Ma J."/>
        </authorList>
    </citation>
    <scope>NUCLEOTIDE SEQUENCE [LARGE SCALE GENOMIC DNA]</scope>
    <source>
        <strain evidence="2">XZYJT-10</strain>
    </source>
</reference>
<comment type="caution">
    <text evidence="1">The sequence shown here is derived from an EMBL/GenBank/DDBJ whole genome shotgun (WGS) entry which is preliminary data.</text>
</comment>
<dbReference type="SUPFAM" id="SSF54285">
    <property type="entry name" value="MoaD/ThiS"/>
    <property type="match status" value="1"/>
</dbReference>
<accession>A0ABW2HL68</accession>
<sequence length="67" mass="6892">MRLTVNGRELVETGDGLSVAALVERLTEARRGVAVAVNGTVVPRSTWATSRLADGDAVEVLTAAQGG</sequence>
<dbReference type="InterPro" id="IPR003749">
    <property type="entry name" value="ThiS/MoaD-like"/>
</dbReference>
<evidence type="ECO:0000313" key="1">
    <source>
        <dbReference type="EMBL" id="MFC7273649.1"/>
    </source>
</evidence>
<organism evidence="1 2">
    <name type="scientific">Paractinoplanes rhizophilus</name>
    <dbReference type="NCBI Taxonomy" id="1416877"/>
    <lineage>
        <taxon>Bacteria</taxon>
        <taxon>Bacillati</taxon>
        <taxon>Actinomycetota</taxon>
        <taxon>Actinomycetes</taxon>
        <taxon>Micromonosporales</taxon>
        <taxon>Micromonosporaceae</taxon>
        <taxon>Paractinoplanes</taxon>
    </lineage>
</organism>
<keyword evidence="2" id="KW-1185">Reference proteome</keyword>
<dbReference type="EMBL" id="JBHTBJ010000003">
    <property type="protein sequence ID" value="MFC7273649.1"/>
    <property type="molecule type" value="Genomic_DNA"/>
</dbReference>
<protein>
    <submittedName>
        <fullName evidence="1">Sulfur carrier protein ThiS</fullName>
    </submittedName>
</protein>
<dbReference type="PANTHER" id="PTHR34472">
    <property type="entry name" value="SULFUR CARRIER PROTEIN THIS"/>
    <property type="match status" value="1"/>
</dbReference>
<dbReference type="Proteomes" id="UP001596548">
    <property type="component" value="Unassembled WGS sequence"/>
</dbReference>
<dbReference type="InterPro" id="IPR012675">
    <property type="entry name" value="Beta-grasp_dom_sf"/>
</dbReference>
<dbReference type="Pfam" id="PF02597">
    <property type="entry name" value="ThiS"/>
    <property type="match status" value="1"/>
</dbReference>
<dbReference type="NCBIfam" id="TIGR01683">
    <property type="entry name" value="thiS"/>
    <property type="match status" value="1"/>
</dbReference>
<gene>
    <name evidence="1" type="primary">thiS</name>
    <name evidence="1" type="ORF">ACFQS1_06650</name>
</gene>
<dbReference type="CDD" id="cd00565">
    <property type="entry name" value="Ubl_ThiS"/>
    <property type="match status" value="1"/>
</dbReference>
<dbReference type="PANTHER" id="PTHR34472:SF1">
    <property type="entry name" value="SULFUR CARRIER PROTEIN THIS"/>
    <property type="match status" value="1"/>
</dbReference>
<proteinExistence type="predicted"/>